<feature type="domain" description="Phosphatidic acid phosphatase type 2/haloperoxidase" evidence="2">
    <location>
        <begin position="59"/>
        <end position="176"/>
    </location>
</feature>
<feature type="transmembrane region" description="Helical" evidence="1">
    <location>
        <begin position="161"/>
        <end position="179"/>
    </location>
</feature>
<keyword evidence="1" id="KW-0472">Membrane</keyword>
<dbReference type="Proteomes" id="UP000219435">
    <property type="component" value="Unassembled WGS sequence"/>
</dbReference>
<dbReference type="PANTHER" id="PTHR14969">
    <property type="entry name" value="SPHINGOSINE-1-PHOSPHATE PHOSPHOHYDROLASE"/>
    <property type="match status" value="1"/>
</dbReference>
<dbReference type="EMBL" id="OBQI01000003">
    <property type="protein sequence ID" value="SOC49968.1"/>
    <property type="molecule type" value="Genomic_DNA"/>
</dbReference>
<feature type="transmembrane region" description="Helical" evidence="1">
    <location>
        <begin position="135"/>
        <end position="155"/>
    </location>
</feature>
<dbReference type="Pfam" id="PF01569">
    <property type="entry name" value="PAP2"/>
    <property type="match status" value="1"/>
</dbReference>
<dbReference type="PANTHER" id="PTHR14969:SF13">
    <property type="entry name" value="AT30094P"/>
    <property type="match status" value="1"/>
</dbReference>
<dbReference type="SUPFAM" id="SSF48317">
    <property type="entry name" value="Acid phosphatase/Vanadium-dependent haloperoxidase"/>
    <property type="match status" value="1"/>
</dbReference>
<feature type="transmembrane region" description="Helical" evidence="1">
    <location>
        <begin position="103"/>
        <end position="123"/>
    </location>
</feature>
<evidence type="ECO:0000313" key="4">
    <source>
        <dbReference type="Proteomes" id="UP000219435"/>
    </source>
</evidence>
<gene>
    <name evidence="3" type="ORF">SAMN05660748_2704</name>
</gene>
<evidence type="ECO:0000256" key="1">
    <source>
        <dbReference type="SAM" id="Phobius"/>
    </source>
</evidence>
<keyword evidence="1" id="KW-1133">Transmembrane helix</keyword>
<evidence type="ECO:0000259" key="2">
    <source>
        <dbReference type="SMART" id="SM00014"/>
    </source>
</evidence>
<keyword evidence="4" id="KW-1185">Reference proteome</keyword>
<accession>A0A285V8R6</accession>
<feature type="transmembrane region" description="Helical" evidence="1">
    <location>
        <begin position="63"/>
        <end position="83"/>
    </location>
</feature>
<dbReference type="Gene3D" id="1.20.144.10">
    <property type="entry name" value="Phosphatidic acid phosphatase type 2/haloperoxidase"/>
    <property type="match status" value="2"/>
</dbReference>
<proteinExistence type="predicted"/>
<evidence type="ECO:0000313" key="3">
    <source>
        <dbReference type="EMBL" id="SOC49968.1"/>
    </source>
</evidence>
<dbReference type="InterPro" id="IPR036938">
    <property type="entry name" value="PAP2/HPO_sf"/>
</dbReference>
<reference evidence="4" key="1">
    <citation type="submission" date="2017-08" db="EMBL/GenBank/DDBJ databases">
        <authorList>
            <person name="Varghese N."/>
            <person name="Submissions S."/>
        </authorList>
    </citation>
    <scope>NUCLEOTIDE SEQUENCE [LARGE SCALE GENOMIC DNA]</scope>
    <source>
        <strain evidence="4">DSM 4725</strain>
    </source>
</reference>
<organism evidence="3 4">
    <name type="scientific">Blastococcus aggregatus</name>
    <dbReference type="NCBI Taxonomy" id="38502"/>
    <lineage>
        <taxon>Bacteria</taxon>
        <taxon>Bacillati</taxon>
        <taxon>Actinomycetota</taxon>
        <taxon>Actinomycetes</taxon>
        <taxon>Geodermatophilales</taxon>
        <taxon>Geodermatophilaceae</taxon>
        <taxon>Blastococcus</taxon>
    </lineage>
</organism>
<name>A0A285V8R6_9ACTN</name>
<dbReference type="SMART" id="SM00014">
    <property type="entry name" value="acidPPc"/>
    <property type="match status" value="1"/>
</dbReference>
<keyword evidence="1" id="KW-0812">Transmembrane</keyword>
<dbReference type="AlphaFoldDB" id="A0A285V8R6"/>
<dbReference type="InterPro" id="IPR000326">
    <property type="entry name" value="PAP2/HPO"/>
</dbReference>
<protein>
    <submittedName>
        <fullName evidence="3">PAP2 superfamily protein</fullName>
    </submittedName>
</protein>
<sequence>MATQVWVGRWDAVVLHEAAAERLPWLTPIALRFTDLAGTTILPVLVGAAVTVLAAVRRIRAAAALTVALVGSAVVVFGMKLLVARPRPPVSLMAGPVEQSFSFPSGHTTTATAVLIVGAALIARAAHRPAVRIAAWSAAVAGVAGVAASRVYLGYHWLTDVIAATLLGAAVAAMTLLLLPRRPADEYRQWARCRTTEPDYRRTRPAP</sequence>
<feature type="transmembrane region" description="Helical" evidence="1">
    <location>
        <begin position="36"/>
        <end position="56"/>
    </location>
</feature>
<dbReference type="CDD" id="cd03392">
    <property type="entry name" value="PAP2_like_2"/>
    <property type="match status" value="1"/>
</dbReference>